<sequence length="198" mass="22656">MAAVAEEQFLFENEEWLVTASGLEHKGTGYFIERESLGERRGDGLWAWPLHMAEKTWCAMAPFAEAFSCAVAVHRLEPDLDLARTFTIARREISSWPERSSQAVPSPLTTLQKRPADPIFGRRSHAEKHSGSDAFREISRSPRSRDLEGIRSFSAHTRLGPSRFDFAQPSGFRWRARQRIRKTGTKLVRMIQDAWNIQ</sequence>
<reference evidence="2 3" key="1">
    <citation type="submission" date="2021-09" db="EMBL/GenBank/DDBJ databases">
        <title>The complete genome sequence of a new microorganism.</title>
        <authorList>
            <person name="Zi Z."/>
        </authorList>
    </citation>
    <scope>NUCLEOTIDE SEQUENCE [LARGE SCALE GENOMIC DNA]</scope>
    <source>
        <strain evidence="2 3">WGZ8</strain>
    </source>
</reference>
<organism evidence="2 3">
    <name type="scientific">Microvirga puerhi</name>
    <dbReference type="NCBI Taxonomy" id="2876078"/>
    <lineage>
        <taxon>Bacteria</taxon>
        <taxon>Pseudomonadati</taxon>
        <taxon>Pseudomonadota</taxon>
        <taxon>Alphaproteobacteria</taxon>
        <taxon>Hyphomicrobiales</taxon>
        <taxon>Methylobacteriaceae</taxon>
        <taxon>Microvirga</taxon>
    </lineage>
</organism>
<feature type="region of interest" description="Disordered" evidence="1">
    <location>
        <begin position="122"/>
        <end position="142"/>
    </location>
</feature>
<proteinExistence type="predicted"/>
<dbReference type="RefSeq" id="WP_224315338.1">
    <property type="nucleotide sequence ID" value="NZ_JAIRBM010000020.1"/>
</dbReference>
<comment type="caution">
    <text evidence="2">The sequence shown here is derived from an EMBL/GenBank/DDBJ whole genome shotgun (WGS) entry which is preliminary data.</text>
</comment>
<dbReference type="Proteomes" id="UP000704176">
    <property type="component" value="Unassembled WGS sequence"/>
</dbReference>
<evidence type="ECO:0000313" key="2">
    <source>
        <dbReference type="EMBL" id="MBZ6078585.1"/>
    </source>
</evidence>
<accession>A0ABS7VU52</accession>
<evidence type="ECO:0000313" key="3">
    <source>
        <dbReference type="Proteomes" id="UP000704176"/>
    </source>
</evidence>
<protein>
    <submittedName>
        <fullName evidence="2">Uncharacterized protein</fullName>
    </submittedName>
</protein>
<dbReference type="EMBL" id="JAIRBM010000020">
    <property type="protein sequence ID" value="MBZ6078585.1"/>
    <property type="molecule type" value="Genomic_DNA"/>
</dbReference>
<keyword evidence="3" id="KW-1185">Reference proteome</keyword>
<gene>
    <name evidence="2" type="ORF">K9B37_20200</name>
</gene>
<name>A0ABS7VU52_9HYPH</name>
<feature type="compositionally biased region" description="Basic and acidic residues" evidence="1">
    <location>
        <begin position="127"/>
        <end position="142"/>
    </location>
</feature>
<evidence type="ECO:0000256" key="1">
    <source>
        <dbReference type="SAM" id="MobiDB-lite"/>
    </source>
</evidence>